<feature type="non-terminal residue" evidence="5">
    <location>
        <position position="1"/>
    </location>
</feature>
<dbReference type="SMART" id="SM00407">
    <property type="entry name" value="IGc1"/>
    <property type="match status" value="2"/>
</dbReference>
<sequence>FTDSGVIDQPAAILSEQNNSTVISCSHNDNNLDVMLWYQQLPSSRSLALIGYGYAKTNPSYEPGFEPRFRLTRKDTTTGALTISKLGLLDSGMVRCANVQQNPASVFANKSETAELNCSYDDSSKPNMLWYQQKDSSLGLILLSYGASSEPFYEDGFKDRFKLERTVVLDATLKISALSLSDSAVYYCAVSNKKVCLKGMALYFNFTEPQTLYDKQLSMDAFLLLVILLCLRDVFSDNILITQWPEYISSPVGSTVNMHCFQNDTDYDYKYWYRHVKGEGPVLIGSYIVSSSTNEKGFETGFKLSGTGKKKWSLSLNLTMGIDAVYLCAASLHSHASDIVTQSARFISAPPGHNVTFYCSTAKGASMSSHTMFWYRQDHTGQELDLVMKEYDKPTEHFEVILNSKENMFSLVISSVTAQHSAVYYCAARHSEASAVRHPKLDIIAPNVSIIEPSKKEQCKKKITLVCLAENFYPDHVKIKWFVGNKERKNGVATDPEATKVNDMYTMSSRLELPRKAWKKSSNKFTCEVDFFNGAETIKQTKSVNGIDGGYDRASNITLPKVKIHPPSPKETCSQKNIMTLVCTAWGFYPDHVTLSWIVNGLERKDNISTDHSAQQDKRSLMYQMSSRMKITYSEWVDPSNVFNCSVQFFNGEEYITVSNTLSGEKGFNKEETIARRVRNICINLLFPL</sequence>
<evidence type="ECO:0000313" key="6">
    <source>
        <dbReference type="Proteomes" id="UP000316079"/>
    </source>
</evidence>
<organism evidence="5 6">
    <name type="scientific">Danionella cerebrum</name>
    <dbReference type="NCBI Taxonomy" id="2873325"/>
    <lineage>
        <taxon>Eukaryota</taxon>
        <taxon>Metazoa</taxon>
        <taxon>Chordata</taxon>
        <taxon>Craniata</taxon>
        <taxon>Vertebrata</taxon>
        <taxon>Euteleostomi</taxon>
        <taxon>Actinopterygii</taxon>
        <taxon>Neopterygii</taxon>
        <taxon>Teleostei</taxon>
        <taxon>Ostariophysi</taxon>
        <taxon>Cypriniformes</taxon>
        <taxon>Danionidae</taxon>
        <taxon>Danioninae</taxon>
        <taxon>Danionella</taxon>
    </lineage>
</organism>
<dbReference type="SMART" id="SM00408">
    <property type="entry name" value="IGc2"/>
    <property type="match status" value="2"/>
</dbReference>
<dbReference type="EMBL" id="SRMA01027219">
    <property type="protein sequence ID" value="TRY57912.1"/>
    <property type="molecule type" value="Genomic_DNA"/>
</dbReference>
<keyword evidence="1" id="KW-0732">Signal</keyword>
<keyword evidence="3" id="KW-1015">Disulfide bond</keyword>
<dbReference type="InterPro" id="IPR003599">
    <property type="entry name" value="Ig_sub"/>
</dbReference>
<dbReference type="Pfam" id="PF07654">
    <property type="entry name" value="C1-set"/>
    <property type="match status" value="2"/>
</dbReference>
<dbReference type="InterPro" id="IPR003597">
    <property type="entry name" value="Ig_C1-set"/>
</dbReference>
<evidence type="ECO:0000256" key="3">
    <source>
        <dbReference type="ARBA" id="ARBA00023157"/>
    </source>
</evidence>
<dbReference type="GO" id="GO:0002376">
    <property type="term" value="P:immune system process"/>
    <property type="evidence" value="ECO:0007669"/>
    <property type="project" value="UniProtKB-KW"/>
</dbReference>
<protein>
    <recommendedName>
        <fullName evidence="4">Ig-like domain-containing protein</fullName>
    </recommendedName>
</protein>
<feature type="domain" description="Ig-like" evidence="4">
    <location>
        <begin position="337"/>
        <end position="442"/>
    </location>
</feature>
<dbReference type="SUPFAM" id="SSF48726">
    <property type="entry name" value="Immunoglobulin"/>
    <property type="match status" value="6"/>
</dbReference>
<dbReference type="GO" id="GO:0007166">
    <property type="term" value="P:cell surface receptor signaling pathway"/>
    <property type="evidence" value="ECO:0007669"/>
    <property type="project" value="TreeGrafter"/>
</dbReference>
<dbReference type="InterPro" id="IPR013783">
    <property type="entry name" value="Ig-like_fold"/>
</dbReference>
<dbReference type="SMART" id="SM00409">
    <property type="entry name" value="IG"/>
    <property type="match status" value="3"/>
</dbReference>
<dbReference type="Proteomes" id="UP000316079">
    <property type="component" value="Unassembled WGS sequence"/>
</dbReference>
<reference evidence="5 6" key="1">
    <citation type="journal article" date="2019" name="Sci. Data">
        <title>Hybrid genome assembly and annotation of Danionella translucida.</title>
        <authorList>
            <person name="Kadobianskyi M."/>
            <person name="Schulze L."/>
            <person name="Schuelke M."/>
            <person name="Judkewitz B."/>
        </authorList>
    </citation>
    <scope>NUCLEOTIDE SEQUENCE [LARGE SCALE GENOMIC DNA]</scope>
    <source>
        <strain evidence="5 6">Bolton</strain>
    </source>
</reference>
<evidence type="ECO:0000313" key="5">
    <source>
        <dbReference type="EMBL" id="TRY57912.1"/>
    </source>
</evidence>
<dbReference type="InterPro" id="IPR003598">
    <property type="entry name" value="Ig_sub2"/>
</dbReference>
<keyword evidence="6" id="KW-1185">Reference proteome</keyword>
<evidence type="ECO:0000256" key="2">
    <source>
        <dbReference type="ARBA" id="ARBA00022859"/>
    </source>
</evidence>
<proteinExistence type="predicted"/>
<dbReference type="PANTHER" id="PTHR23268">
    <property type="entry name" value="T-CELL RECEPTOR BETA CHAIN"/>
    <property type="match status" value="1"/>
</dbReference>
<dbReference type="Pfam" id="PF07686">
    <property type="entry name" value="V-set"/>
    <property type="match status" value="3"/>
</dbReference>
<dbReference type="InterPro" id="IPR013106">
    <property type="entry name" value="Ig_V-set"/>
</dbReference>
<accession>A0A553MXK3</accession>
<dbReference type="SMART" id="SM00406">
    <property type="entry name" value="IGv"/>
    <property type="match status" value="4"/>
</dbReference>
<dbReference type="FunFam" id="2.60.40.10:FF:000283">
    <property type="entry name" value="Immunoglobulin kappa constant"/>
    <property type="match status" value="1"/>
</dbReference>
<dbReference type="GO" id="GO:0005886">
    <property type="term" value="C:plasma membrane"/>
    <property type="evidence" value="ECO:0007669"/>
    <property type="project" value="TreeGrafter"/>
</dbReference>
<name>A0A553MXK3_9TELE</name>
<feature type="domain" description="Ig-like" evidence="4">
    <location>
        <begin position="97"/>
        <end position="192"/>
    </location>
</feature>
<comment type="caution">
    <text evidence="5">The sequence shown here is derived from an EMBL/GenBank/DDBJ whole genome shotgun (WGS) entry which is preliminary data.</text>
</comment>
<dbReference type="PROSITE" id="PS50835">
    <property type="entry name" value="IG_LIKE"/>
    <property type="match status" value="4"/>
</dbReference>
<dbReference type="CDD" id="cd00099">
    <property type="entry name" value="IgV"/>
    <property type="match status" value="1"/>
</dbReference>
<dbReference type="AlphaFoldDB" id="A0A553MXK3"/>
<feature type="domain" description="Ig-like" evidence="4">
    <location>
        <begin position="560"/>
        <end position="663"/>
    </location>
</feature>
<dbReference type="Gene3D" id="2.60.40.10">
    <property type="entry name" value="Immunoglobulins"/>
    <property type="match status" value="6"/>
</dbReference>
<dbReference type="OrthoDB" id="9049585at2759"/>
<dbReference type="InterPro" id="IPR036179">
    <property type="entry name" value="Ig-like_dom_sf"/>
</dbReference>
<keyword evidence="2" id="KW-0391">Immunity</keyword>
<evidence type="ECO:0000259" key="4">
    <source>
        <dbReference type="PROSITE" id="PS50835"/>
    </source>
</evidence>
<feature type="domain" description="Ig-like" evidence="4">
    <location>
        <begin position="446"/>
        <end position="545"/>
    </location>
</feature>
<dbReference type="InterPro" id="IPR050413">
    <property type="entry name" value="TCR_beta_variable"/>
</dbReference>
<dbReference type="InterPro" id="IPR007110">
    <property type="entry name" value="Ig-like_dom"/>
</dbReference>
<gene>
    <name evidence="5" type="ORF">DNTS_014426</name>
</gene>
<evidence type="ECO:0000256" key="1">
    <source>
        <dbReference type="ARBA" id="ARBA00022729"/>
    </source>
</evidence>